<dbReference type="InterPro" id="IPR016181">
    <property type="entry name" value="Acyl_CoA_acyltransferase"/>
</dbReference>
<evidence type="ECO:0000259" key="1">
    <source>
        <dbReference type="Pfam" id="PF13480"/>
    </source>
</evidence>
<sequence length="293" mass="34579">MFLKRLLGFKSDNFFFTYFEEDQVPSYYIVPDKAEDSGQIVYKDFHSVKPWGTGLIFCIPPYLDFGQLLLREGYSAITLCYRSGYLLDFAGFESPDQYLKKQLGSRALKKINRDFRRLDEKHVVTFEAFFGEIEKKSYQRLMDAFQEMIRDRFAENADEHTALQRWDFYRDSVFDLILIKKASLFVMYGNGVPISLALNYHKGTVLDSAVTTFKNDMASYGLGKLMLVKKIQWCFEHGYDKMDLRWGDFEHKKKLANRVYTFKNQIIYRKGNIIARMRAQVLAFLLKIKQQRQ</sequence>
<organism evidence="2 3">
    <name type="scientific">Robiginitalea marina</name>
    <dbReference type="NCBI Taxonomy" id="2954105"/>
    <lineage>
        <taxon>Bacteria</taxon>
        <taxon>Pseudomonadati</taxon>
        <taxon>Bacteroidota</taxon>
        <taxon>Flavobacteriia</taxon>
        <taxon>Flavobacteriales</taxon>
        <taxon>Flavobacteriaceae</taxon>
        <taxon>Robiginitalea</taxon>
    </lineage>
</organism>
<dbReference type="EMBL" id="JAMXIB010000001">
    <property type="protein sequence ID" value="MCO5723350.1"/>
    <property type="molecule type" value="Genomic_DNA"/>
</dbReference>
<reference evidence="2 3" key="1">
    <citation type="submission" date="2022-06" db="EMBL/GenBank/DDBJ databases">
        <authorList>
            <person name="Xuan X."/>
        </authorList>
    </citation>
    <scope>NUCLEOTIDE SEQUENCE [LARGE SCALE GENOMIC DNA]</scope>
    <source>
        <strain evidence="2 3">2V75</strain>
    </source>
</reference>
<protein>
    <submittedName>
        <fullName evidence="2">GNAT family N-acetyltransferase</fullName>
    </submittedName>
</protein>
<dbReference type="InterPro" id="IPR038740">
    <property type="entry name" value="BioF2-like_GNAT_dom"/>
</dbReference>
<comment type="caution">
    <text evidence="2">The sequence shown here is derived from an EMBL/GenBank/DDBJ whole genome shotgun (WGS) entry which is preliminary data.</text>
</comment>
<proteinExistence type="predicted"/>
<dbReference type="SUPFAM" id="SSF55729">
    <property type="entry name" value="Acyl-CoA N-acyltransferases (Nat)"/>
    <property type="match status" value="1"/>
</dbReference>
<evidence type="ECO:0000313" key="2">
    <source>
        <dbReference type="EMBL" id="MCO5723350.1"/>
    </source>
</evidence>
<dbReference type="Gene3D" id="3.40.630.30">
    <property type="match status" value="1"/>
</dbReference>
<gene>
    <name evidence="2" type="ORF">NG653_00680</name>
</gene>
<dbReference type="Proteomes" id="UP001206312">
    <property type="component" value="Unassembled WGS sequence"/>
</dbReference>
<dbReference type="Pfam" id="PF13480">
    <property type="entry name" value="Acetyltransf_6"/>
    <property type="match status" value="1"/>
</dbReference>
<name>A0ABT1AUY5_9FLAO</name>
<accession>A0ABT1AUY5</accession>
<keyword evidence="3" id="KW-1185">Reference proteome</keyword>
<feature type="domain" description="BioF2-like acetyltransferase" evidence="1">
    <location>
        <begin position="106"/>
        <end position="253"/>
    </location>
</feature>
<evidence type="ECO:0000313" key="3">
    <source>
        <dbReference type="Proteomes" id="UP001206312"/>
    </source>
</evidence>
<dbReference type="RefSeq" id="WP_252739728.1">
    <property type="nucleotide sequence ID" value="NZ_JAMXIB010000001.1"/>
</dbReference>